<dbReference type="InterPro" id="IPR022134">
    <property type="entry name" value="DUF3667"/>
</dbReference>
<gene>
    <name evidence="2" type="ORF">FK178_00150</name>
</gene>
<dbReference type="RefSeq" id="WP_146829849.1">
    <property type="nucleotide sequence ID" value="NZ_CP042476.1"/>
</dbReference>
<evidence type="ECO:0000313" key="2">
    <source>
        <dbReference type="EMBL" id="QED36235.1"/>
    </source>
</evidence>
<dbReference type="Proteomes" id="UP000321954">
    <property type="component" value="Chromosome"/>
</dbReference>
<accession>A0A5B8YEB8</accession>
<name>A0A5B8YEB8_9FLAO</name>
<keyword evidence="3" id="KW-1185">Reference proteome</keyword>
<dbReference type="Pfam" id="PF12412">
    <property type="entry name" value="DUF3667"/>
    <property type="match status" value="1"/>
</dbReference>
<proteinExistence type="predicted"/>
<keyword evidence="1" id="KW-0812">Transmembrane</keyword>
<dbReference type="EMBL" id="CP042476">
    <property type="protein sequence ID" value="QED36235.1"/>
    <property type="molecule type" value="Genomic_DNA"/>
</dbReference>
<dbReference type="OrthoDB" id="675873at2"/>
<sequence>MKKHRSAREYRGSNCLNCDHPLDISDKYCPSCGQLNSTKKLSFDDFFYEFFAGVFAYDSKLRNTLSVLLFSPGKLTDDYKNGKRVRYANPFKFYLSVSIIFFIIYSFTNSFDFGDAGANNAQEVQELSPEELEKLREDLNKVPALQNSPLNIDSLLLGERPPAAKSYQDKYISEKEMDSLGLFNSFAPQLELYEQFYLETEIRNSETAMDSLHHYPSTYNKWMYKKVVDYTAFKEEPMIFVKYFISKLPLIIFFYLPVFALFIWLLYWRRPFNYMEHLIFTFHVQSTFFVIMAFALILDYILNTSSITGFASLVFLFYLYKALRKFYKQGRFKTLVKFILLNGIFLTLAVIAATISLLASFAIY</sequence>
<evidence type="ECO:0000313" key="3">
    <source>
        <dbReference type="Proteomes" id="UP000321954"/>
    </source>
</evidence>
<reference evidence="2 3" key="1">
    <citation type="submission" date="2019-08" db="EMBL/GenBank/DDBJ databases">
        <title>Antarcticibacterium arcticum sp. nov., a bacterium isolated from marine sediment of the Canadian Beaufort Sea.</title>
        <authorList>
            <person name="Lee Y.M."/>
            <person name="Baek K."/>
            <person name="Lee D.-H."/>
            <person name="Shin S.C."/>
            <person name="Jin Y.K."/>
            <person name="Park Y."/>
        </authorList>
    </citation>
    <scope>NUCLEOTIDE SEQUENCE [LARGE SCALE GENOMIC DNA]</scope>
    <source>
        <strain evidence="2 3">PAMC 28998</strain>
    </source>
</reference>
<feature type="transmembrane region" description="Helical" evidence="1">
    <location>
        <begin position="335"/>
        <end position="363"/>
    </location>
</feature>
<dbReference type="AlphaFoldDB" id="A0A5B8YEB8"/>
<keyword evidence="1" id="KW-1133">Transmembrane helix</keyword>
<feature type="transmembrane region" description="Helical" evidence="1">
    <location>
        <begin position="279"/>
        <end position="298"/>
    </location>
</feature>
<feature type="transmembrane region" description="Helical" evidence="1">
    <location>
        <begin position="91"/>
        <end position="108"/>
    </location>
</feature>
<protein>
    <submittedName>
        <fullName evidence="2">DUF3667 domain-containing protein</fullName>
    </submittedName>
</protein>
<keyword evidence="1" id="KW-0472">Membrane</keyword>
<evidence type="ECO:0000256" key="1">
    <source>
        <dbReference type="SAM" id="Phobius"/>
    </source>
</evidence>
<organism evidence="2 3">
    <name type="scientific">Antarcticibacterium arcticum</name>
    <dbReference type="NCBI Taxonomy" id="2585771"/>
    <lineage>
        <taxon>Bacteria</taxon>
        <taxon>Pseudomonadati</taxon>
        <taxon>Bacteroidota</taxon>
        <taxon>Flavobacteriia</taxon>
        <taxon>Flavobacteriales</taxon>
        <taxon>Flavobacteriaceae</taxon>
        <taxon>Antarcticibacterium</taxon>
    </lineage>
</organism>
<dbReference type="KEGG" id="anp:FK178_00150"/>
<feature type="transmembrane region" description="Helical" evidence="1">
    <location>
        <begin position="304"/>
        <end position="323"/>
    </location>
</feature>
<feature type="transmembrane region" description="Helical" evidence="1">
    <location>
        <begin position="248"/>
        <end position="267"/>
    </location>
</feature>